<organism evidence="1 2">
    <name type="scientific">Tunturiibacter gelidiferens</name>
    <dbReference type="NCBI Taxonomy" id="3069689"/>
    <lineage>
        <taxon>Bacteria</taxon>
        <taxon>Pseudomonadati</taxon>
        <taxon>Acidobacteriota</taxon>
        <taxon>Terriglobia</taxon>
        <taxon>Terriglobales</taxon>
        <taxon>Acidobacteriaceae</taxon>
        <taxon>Tunturiibacter</taxon>
    </lineage>
</organism>
<dbReference type="EMBL" id="JACHEA010000002">
    <property type="protein sequence ID" value="MBB5341934.1"/>
    <property type="molecule type" value="Genomic_DNA"/>
</dbReference>
<dbReference type="Proteomes" id="UP000569005">
    <property type="component" value="Unassembled WGS sequence"/>
</dbReference>
<sequence>MSRFLPRVLASVMVWVCLLLGTVSAQQQTGDAQPSNQQAAGKEAVQIVLSRYIIDPRNLVATTGKALPSQGQWSISNGTSEVCPTAPYPCIQVRYRVSDVQVSCEWTVLLRGSTQTDLVLSMNEDAARYLVDKPHIKDTTDDQFRRKTLKTANPIYPAQARFSHVSGSVKVLTQIEADGHVGEATVISGPQLLHDAALTAVKQWQYEPLVVGSTAIRQQTLVVFNFNMASTGVRVF</sequence>
<proteinExistence type="predicted"/>
<gene>
    <name evidence="1" type="ORF">HDF13_004315</name>
</gene>
<evidence type="ECO:0000313" key="1">
    <source>
        <dbReference type="EMBL" id="MBB5341934.1"/>
    </source>
</evidence>
<protein>
    <submittedName>
        <fullName evidence="1">TonB family protein</fullName>
    </submittedName>
</protein>
<name>A0ACC5P5F7_9BACT</name>
<accession>A0ACC5P5F7</accession>
<comment type="caution">
    <text evidence="1">The sequence shown here is derived from an EMBL/GenBank/DDBJ whole genome shotgun (WGS) entry which is preliminary data.</text>
</comment>
<reference evidence="1" key="1">
    <citation type="submission" date="2020-08" db="EMBL/GenBank/DDBJ databases">
        <title>Genomic Encyclopedia of Type Strains, Phase IV (KMG-V): Genome sequencing to study the core and pangenomes of soil and plant-associated prokaryotes.</title>
        <authorList>
            <person name="Whitman W."/>
        </authorList>
    </citation>
    <scope>NUCLEOTIDE SEQUENCE</scope>
    <source>
        <strain evidence="1">M8UP15</strain>
    </source>
</reference>
<evidence type="ECO:0000313" key="2">
    <source>
        <dbReference type="Proteomes" id="UP000569005"/>
    </source>
</evidence>
<keyword evidence="2" id="KW-1185">Reference proteome</keyword>